<name>A0A061QTR1_9CHLO</name>
<feature type="region of interest" description="Disordered" evidence="1">
    <location>
        <begin position="14"/>
        <end position="37"/>
    </location>
</feature>
<sequence length="85" mass="9436">GTVLWVCDYNMTSTSKTSRTTTGTEKRGRETSEETLSGSGVRYLLKSRKFQVLGLYSTTQGKEGPRERNNHSIWIPAVPSGLIKV</sequence>
<feature type="compositionally biased region" description="Low complexity" evidence="1">
    <location>
        <begin position="14"/>
        <end position="23"/>
    </location>
</feature>
<feature type="non-terminal residue" evidence="2">
    <location>
        <position position="85"/>
    </location>
</feature>
<evidence type="ECO:0000313" key="2">
    <source>
        <dbReference type="EMBL" id="JAC61835.1"/>
    </source>
</evidence>
<evidence type="ECO:0000256" key="1">
    <source>
        <dbReference type="SAM" id="MobiDB-lite"/>
    </source>
</evidence>
<accession>A0A061QTR1</accession>
<reference evidence="2" key="1">
    <citation type="submission" date="2014-05" db="EMBL/GenBank/DDBJ databases">
        <title>The transcriptome of the halophilic microalga Tetraselmis sp. GSL018 isolated from the Great Salt Lake, Utah.</title>
        <authorList>
            <person name="Jinkerson R.E."/>
            <person name="D'Adamo S."/>
            <person name="Posewitz M.C."/>
        </authorList>
    </citation>
    <scope>NUCLEOTIDE SEQUENCE</scope>
    <source>
        <strain evidence="2">GSL018</strain>
    </source>
</reference>
<proteinExistence type="predicted"/>
<feature type="non-terminal residue" evidence="2">
    <location>
        <position position="1"/>
    </location>
</feature>
<protein>
    <submittedName>
        <fullName evidence="2">Uncharacterized protein</fullName>
    </submittedName>
</protein>
<dbReference type="EMBL" id="GBEZ01025225">
    <property type="protein sequence ID" value="JAC61835.1"/>
    <property type="molecule type" value="Transcribed_RNA"/>
</dbReference>
<dbReference type="AlphaFoldDB" id="A0A061QTR1"/>
<organism evidence="2">
    <name type="scientific">Tetraselmis sp. GSL018</name>
    <dbReference type="NCBI Taxonomy" id="582737"/>
    <lineage>
        <taxon>Eukaryota</taxon>
        <taxon>Viridiplantae</taxon>
        <taxon>Chlorophyta</taxon>
        <taxon>core chlorophytes</taxon>
        <taxon>Chlorodendrophyceae</taxon>
        <taxon>Chlorodendrales</taxon>
        <taxon>Chlorodendraceae</taxon>
        <taxon>Tetraselmis</taxon>
    </lineage>
</organism>
<gene>
    <name evidence="2" type="ORF">TSPGSL018_25048</name>
</gene>